<evidence type="ECO:0000313" key="10">
    <source>
        <dbReference type="Proteomes" id="UP000279959"/>
    </source>
</evidence>
<dbReference type="Gene3D" id="2.40.110.10">
    <property type="entry name" value="Butyryl-CoA Dehydrogenase, subunit A, domain 2"/>
    <property type="match status" value="1"/>
</dbReference>
<comment type="cofactor">
    <cofactor evidence="1 5">
        <name>FAD</name>
        <dbReference type="ChEBI" id="CHEBI:57692"/>
    </cofactor>
</comment>
<evidence type="ECO:0000256" key="3">
    <source>
        <dbReference type="ARBA" id="ARBA00022630"/>
    </source>
</evidence>
<evidence type="ECO:0008006" key="11">
    <source>
        <dbReference type="Google" id="ProtNLM"/>
    </source>
</evidence>
<dbReference type="InterPro" id="IPR036250">
    <property type="entry name" value="AcylCo_DH-like_C"/>
</dbReference>
<dbReference type="PIRSF" id="PIRSF016578">
    <property type="entry name" value="HsaA"/>
    <property type="match status" value="1"/>
</dbReference>
<dbReference type="Pfam" id="PF02770">
    <property type="entry name" value="Acyl-CoA_dh_M"/>
    <property type="match status" value="1"/>
</dbReference>
<dbReference type="SUPFAM" id="SSF47203">
    <property type="entry name" value="Acyl-CoA dehydrogenase C-terminal domain-like"/>
    <property type="match status" value="1"/>
</dbReference>
<keyword evidence="10" id="KW-1185">Reference proteome</keyword>
<dbReference type="PANTHER" id="PTHR43884:SF12">
    <property type="entry name" value="ISOVALERYL-COA DEHYDROGENASE, MITOCHONDRIAL-RELATED"/>
    <property type="match status" value="1"/>
</dbReference>
<comment type="similarity">
    <text evidence="2 5">Belongs to the acyl-CoA dehydrogenase family.</text>
</comment>
<protein>
    <recommendedName>
        <fullName evidence="11">Acyl-CoA dehydrogenase</fullName>
    </recommendedName>
</protein>
<gene>
    <name evidence="9" type="ORF">SAMIE_1033840</name>
</gene>
<dbReference type="Gene3D" id="1.10.540.10">
    <property type="entry name" value="Acyl-CoA dehydrogenase/oxidase, N-terminal domain"/>
    <property type="match status" value="1"/>
</dbReference>
<dbReference type="Pfam" id="PF00441">
    <property type="entry name" value="Acyl-CoA_dh_1"/>
    <property type="match status" value="1"/>
</dbReference>
<dbReference type="InterPro" id="IPR037069">
    <property type="entry name" value="AcylCoA_DH/ox_N_sf"/>
</dbReference>
<feature type="domain" description="Acyl-CoA dehydrogenase/oxidase N-terminal" evidence="8">
    <location>
        <begin position="8"/>
        <end position="120"/>
    </location>
</feature>
<dbReference type="GO" id="GO:0003995">
    <property type="term" value="F:acyl-CoA dehydrogenase activity"/>
    <property type="evidence" value="ECO:0007669"/>
    <property type="project" value="TreeGrafter"/>
</dbReference>
<keyword evidence="5" id="KW-0560">Oxidoreductase</keyword>
<dbReference type="GO" id="GO:0050660">
    <property type="term" value="F:flavin adenine dinucleotide binding"/>
    <property type="evidence" value="ECO:0007669"/>
    <property type="project" value="InterPro"/>
</dbReference>
<sequence>MNGSEMLTDDQLMLRDTVRQIAENNFHELAADADRKFEPPIENIRILAEHGFTGTFVPEAYGGLGLGVLENALMYEEIARSCANTAILMSVTDGATPRAILHLGTEEQKRRYLPRFVSGELYSAWSMSEAEAGSDLGAMKTRAVQDGDGFRLNGSKMWCSCAQVADLFLILVRMSDAKGIAGIGGLLVERGTPGFTIGEHLDLIGLRATGMAPLFFDDCHVPAENLLFPAGGMRDLLNVFNADRIAGNPTICLGVASAALNGAAEYVASRRQFGQALGDFQGLRWKLADMAIDLEAARALVYRAARNIDAGNIEHIDVSIAKTFTNEAALRITQTAMQLAGAYGLSAEYPFERHYRDVRGMAIGYGSTEIHRNNIGKAIVDGAYRA</sequence>
<reference evidence="9 10" key="1">
    <citation type="submission" date="2018-05" db="EMBL/GenBank/DDBJ databases">
        <title>Complete Genome Sequence of the Nonylphenol-Degrading Bacterium Sphingobium amiense DSM 16289T.</title>
        <authorList>
            <person name="Ootsuka M."/>
            <person name="Nishizawa T."/>
            <person name="Ohta H."/>
        </authorList>
    </citation>
    <scope>NUCLEOTIDE SEQUENCE [LARGE SCALE GENOMIC DNA]</scope>
    <source>
        <strain evidence="9 10">DSM 16289</strain>
    </source>
</reference>
<dbReference type="Proteomes" id="UP000279959">
    <property type="component" value="Chromosome"/>
</dbReference>
<accession>A0A494W5M5</accession>
<feature type="domain" description="Acyl-CoA dehydrogenase/oxidase C-terminal" evidence="6">
    <location>
        <begin position="232"/>
        <end position="379"/>
    </location>
</feature>
<dbReference type="InterPro" id="IPR013786">
    <property type="entry name" value="AcylCoA_DH/ox_N"/>
</dbReference>
<dbReference type="Gene3D" id="1.20.140.10">
    <property type="entry name" value="Butyryl-CoA Dehydrogenase, subunit A, domain 3"/>
    <property type="match status" value="1"/>
</dbReference>
<evidence type="ECO:0000256" key="4">
    <source>
        <dbReference type="ARBA" id="ARBA00022827"/>
    </source>
</evidence>
<dbReference type="SUPFAM" id="SSF56645">
    <property type="entry name" value="Acyl-CoA dehydrogenase NM domain-like"/>
    <property type="match status" value="1"/>
</dbReference>
<evidence type="ECO:0000313" key="9">
    <source>
        <dbReference type="EMBL" id="BBD99883.1"/>
    </source>
</evidence>
<organism evidence="9 10">
    <name type="scientific">Sphingobium amiense</name>
    <dbReference type="NCBI Taxonomy" id="135719"/>
    <lineage>
        <taxon>Bacteria</taxon>
        <taxon>Pseudomonadati</taxon>
        <taxon>Pseudomonadota</taxon>
        <taxon>Alphaproteobacteria</taxon>
        <taxon>Sphingomonadales</taxon>
        <taxon>Sphingomonadaceae</taxon>
        <taxon>Sphingobium</taxon>
    </lineage>
</organism>
<dbReference type="InterPro" id="IPR006091">
    <property type="entry name" value="Acyl-CoA_Oxase/DH_mid-dom"/>
</dbReference>
<feature type="domain" description="Acyl-CoA oxidase/dehydrogenase middle" evidence="7">
    <location>
        <begin position="125"/>
        <end position="219"/>
    </location>
</feature>
<evidence type="ECO:0000259" key="6">
    <source>
        <dbReference type="Pfam" id="PF00441"/>
    </source>
</evidence>
<evidence type="ECO:0000259" key="7">
    <source>
        <dbReference type="Pfam" id="PF02770"/>
    </source>
</evidence>
<evidence type="ECO:0000259" key="8">
    <source>
        <dbReference type="Pfam" id="PF02771"/>
    </source>
</evidence>
<dbReference type="InterPro" id="IPR046373">
    <property type="entry name" value="Acyl-CoA_Oxase/DH_mid-dom_sf"/>
</dbReference>
<evidence type="ECO:0000256" key="5">
    <source>
        <dbReference type="RuleBase" id="RU362125"/>
    </source>
</evidence>
<name>A0A494W5M5_9SPHN</name>
<dbReference type="InterPro" id="IPR009075">
    <property type="entry name" value="AcylCo_DH/oxidase_C"/>
</dbReference>
<dbReference type="Pfam" id="PF02771">
    <property type="entry name" value="Acyl-CoA_dh_N"/>
    <property type="match status" value="1"/>
</dbReference>
<dbReference type="RefSeq" id="WP_066696126.1">
    <property type="nucleotide sequence ID" value="NZ_AP018664.1"/>
</dbReference>
<dbReference type="AlphaFoldDB" id="A0A494W5M5"/>
<dbReference type="InterPro" id="IPR009100">
    <property type="entry name" value="AcylCoA_DH/oxidase_NM_dom_sf"/>
</dbReference>
<dbReference type="EMBL" id="AP018664">
    <property type="protein sequence ID" value="BBD99883.1"/>
    <property type="molecule type" value="Genomic_DNA"/>
</dbReference>
<proteinExistence type="inferred from homology"/>
<keyword evidence="4 5" id="KW-0274">FAD</keyword>
<evidence type="ECO:0000256" key="2">
    <source>
        <dbReference type="ARBA" id="ARBA00009347"/>
    </source>
</evidence>
<dbReference type="KEGG" id="sami:SAMIE_1033840"/>
<evidence type="ECO:0000256" key="1">
    <source>
        <dbReference type="ARBA" id="ARBA00001974"/>
    </source>
</evidence>
<dbReference type="PANTHER" id="PTHR43884">
    <property type="entry name" value="ACYL-COA DEHYDROGENASE"/>
    <property type="match status" value="1"/>
</dbReference>
<keyword evidence="3 5" id="KW-0285">Flavoprotein</keyword>